<protein>
    <submittedName>
        <fullName evidence="6">DUF4870 domain-containing protein</fullName>
    </submittedName>
</protein>
<dbReference type="Pfam" id="PF09685">
    <property type="entry name" value="MamF_MmsF"/>
    <property type="match status" value="1"/>
</dbReference>
<evidence type="ECO:0000313" key="6">
    <source>
        <dbReference type="EMBL" id="MDK2123151.1"/>
    </source>
</evidence>
<reference evidence="6" key="1">
    <citation type="submission" date="2023-03" db="EMBL/GenBank/DDBJ databases">
        <title>Chitinimonas shenzhenensis gen. nov., sp. nov., a novel member of family Burkholderiaceae isolated from activated sludge collected in Shen Zhen, China.</title>
        <authorList>
            <person name="Wang X."/>
        </authorList>
    </citation>
    <scope>NUCLEOTIDE SEQUENCE</scope>
    <source>
        <strain evidence="6">DQS-5</strain>
    </source>
</reference>
<dbReference type="Proteomes" id="UP001172778">
    <property type="component" value="Unassembled WGS sequence"/>
</dbReference>
<gene>
    <name evidence="6" type="ORF">PZA18_03680</name>
</gene>
<dbReference type="EMBL" id="JARRAF010000003">
    <property type="protein sequence ID" value="MDK2123151.1"/>
    <property type="molecule type" value="Genomic_DNA"/>
</dbReference>
<name>A0ABT7DSV4_9NEIS</name>
<proteinExistence type="predicted"/>
<evidence type="ECO:0000256" key="2">
    <source>
        <dbReference type="ARBA" id="ARBA00022692"/>
    </source>
</evidence>
<sequence length="119" mass="13139">MESVPTPLNPQERTWGMLAHLSALSGYLVPMGWILGPLIIWLIKKDEMPFVAYHGKEALNFQITLFIAGLICTPLVLILIGIPLLILLVIVGVVFTVIAGIKANEGVAYRYPFALRLIK</sequence>
<comment type="caution">
    <text evidence="6">The sequence shown here is derived from an EMBL/GenBank/DDBJ whole genome shotgun (WGS) entry which is preliminary data.</text>
</comment>
<dbReference type="RefSeq" id="WP_284099440.1">
    <property type="nucleotide sequence ID" value="NZ_JARRAF010000003.1"/>
</dbReference>
<keyword evidence="7" id="KW-1185">Reference proteome</keyword>
<dbReference type="InterPro" id="IPR019109">
    <property type="entry name" value="MamF_MmsF"/>
</dbReference>
<evidence type="ECO:0000256" key="5">
    <source>
        <dbReference type="SAM" id="Phobius"/>
    </source>
</evidence>
<evidence type="ECO:0000256" key="1">
    <source>
        <dbReference type="ARBA" id="ARBA00004141"/>
    </source>
</evidence>
<evidence type="ECO:0000256" key="3">
    <source>
        <dbReference type="ARBA" id="ARBA00022989"/>
    </source>
</evidence>
<evidence type="ECO:0000313" key="7">
    <source>
        <dbReference type="Proteomes" id="UP001172778"/>
    </source>
</evidence>
<keyword evidence="4 5" id="KW-0472">Membrane</keyword>
<evidence type="ECO:0000256" key="4">
    <source>
        <dbReference type="ARBA" id="ARBA00023136"/>
    </source>
</evidence>
<feature type="transmembrane region" description="Helical" evidence="5">
    <location>
        <begin position="21"/>
        <end position="43"/>
    </location>
</feature>
<feature type="transmembrane region" description="Helical" evidence="5">
    <location>
        <begin position="63"/>
        <end position="95"/>
    </location>
</feature>
<keyword evidence="3 5" id="KW-1133">Transmembrane helix</keyword>
<organism evidence="6 7">
    <name type="scientific">Parachitinimonas caeni</name>
    <dbReference type="NCBI Taxonomy" id="3031301"/>
    <lineage>
        <taxon>Bacteria</taxon>
        <taxon>Pseudomonadati</taxon>
        <taxon>Pseudomonadota</taxon>
        <taxon>Betaproteobacteria</taxon>
        <taxon>Neisseriales</taxon>
        <taxon>Chitinibacteraceae</taxon>
        <taxon>Parachitinimonas</taxon>
    </lineage>
</organism>
<comment type="subcellular location">
    <subcellularLocation>
        <location evidence="1">Membrane</location>
        <topology evidence="1">Multi-pass membrane protein</topology>
    </subcellularLocation>
</comment>
<keyword evidence="2 5" id="KW-0812">Transmembrane</keyword>
<accession>A0ABT7DSV4</accession>